<evidence type="ECO:0000256" key="5">
    <source>
        <dbReference type="PIRSR" id="PIRSR604241-50"/>
    </source>
</evidence>
<gene>
    <name evidence="8" type="ORF">J0S82_006871</name>
</gene>
<sequence length="106" mass="11295">MRGGAPGPRGVGPGPGPLSWEAPPAALQRARPGAPGRCRGVPARSALRRRRLQLNANQAFFLLVNGHSMVSVCTPISEVYEREKDADGFLYMVYASQETFGAGRSA</sequence>
<reference evidence="8" key="1">
    <citation type="journal article" date="2021" name="Evol. Appl.">
        <title>The genome of the Pyrenean desman and the effects of bottlenecks and inbreeding on the genomic landscape of an endangered species.</title>
        <authorList>
            <person name="Escoda L."/>
            <person name="Castresana J."/>
        </authorList>
    </citation>
    <scope>NUCLEOTIDE SEQUENCE</scope>
    <source>
        <strain evidence="8">IBE-C5619</strain>
    </source>
</reference>
<keyword evidence="9" id="KW-1185">Reference proteome</keyword>
<proteinExistence type="inferred from homology"/>
<dbReference type="InterPro" id="IPR029071">
    <property type="entry name" value="Ubiquitin-like_domsf"/>
</dbReference>
<evidence type="ECO:0000313" key="8">
    <source>
        <dbReference type="EMBL" id="KAG8508370.1"/>
    </source>
</evidence>
<feature type="region of interest" description="Disordered" evidence="7">
    <location>
        <begin position="1"/>
        <end position="40"/>
    </location>
</feature>
<feature type="compositionally biased region" description="Gly residues" evidence="7">
    <location>
        <begin position="1"/>
        <end position="13"/>
    </location>
</feature>
<name>A0A8J6DHV9_GALPY</name>
<dbReference type="OrthoDB" id="6738456at2759"/>
<evidence type="ECO:0000256" key="7">
    <source>
        <dbReference type="SAM" id="MobiDB-lite"/>
    </source>
</evidence>
<evidence type="ECO:0000313" key="9">
    <source>
        <dbReference type="Proteomes" id="UP000700334"/>
    </source>
</evidence>
<feature type="lipid moiety-binding region" description="Phosphatidylserine amidated glycine; alternate" evidence="5">
    <location>
        <position position="101"/>
    </location>
</feature>
<dbReference type="SUPFAM" id="SSF54236">
    <property type="entry name" value="Ubiquitin-like"/>
    <property type="match status" value="1"/>
</dbReference>
<dbReference type="InterPro" id="IPR004241">
    <property type="entry name" value="Atg8-like"/>
</dbReference>
<dbReference type="GO" id="GO:0006914">
    <property type="term" value="P:autophagy"/>
    <property type="evidence" value="ECO:0007669"/>
    <property type="project" value="UniProtKB-KW"/>
</dbReference>
<protein>
    <submittedName>
        <fullName evidence="8">Microtubule-associated proteins 1A/1B light chain 3B</fullName>
    </submittedName>
</protein>
<dbReference type="GO" id="GO:0016020">
    <property type="term" value="C:membrane"/>
    <property type="evidence" value="ECO:0007669"/>
    <property type="project" value="UniProtKB-SubCell"/>
</dbReference>
<evidence type="ECO:0000256" key="1">
    <source>
        <dbReference type="ARBA" id="ARBA00004370"/>
    </source>
</evidence>
<evidence type="ECO:0000256" key="4">
    <source>
        <dbReference type="ARBA" id="ARBA00023288"/>
    </source>
</evidence>
<accession>A0A8J6DHV9</accession>
<evidence type="ECO:0000256" key="2">
    <source>
        <dbReference type="ARBA" id="ARBA00007293"/>
    </source>
</evidence>
<dbReference type="Pfam" id="PF02991">
    <property type="entry name" value="ATG8"/>
    <property type="match status" value="1"/>
</dbReference>
<evidence type="ECO:0000256" key="6">
    <source>
        <dbReference type="RuleBase" id="RU004384"/>
    </source>
</evidence>
<keyword evidence="6" id="KW-0072">Autophagy</keyword>
<comment type="caution">
    <text evidence="8">The sequence shown here is derived from an EMBL/GenBank/DDBJ whole genome shotgun (WGS) entry which is preliminary data.</text>
</comment>
<feature type="compositionally biased region" description="Low complexity" evidence="7">
    <location>
        <begin position="29"/>
        <end position="40"/>
    </location>
</feature>
<dbReference type="EMBL" id="JAGFMF010012032">
    <property type="protein sequence ID" value="KAG8508370.1"/>
    <property type="molecule type" value="Genomic_DNA"/>
</dbReference>
<dbReference type="Gene3D" id="3.10.20.90">
    <property type="entry name" value="Phosphatidylinositol 3-kinase Catalytic Subunit, Chain A, domain 1"/>
    <property type="match status" value="1"/>
</dbReference>
<dbReference type="PANTHER" id="PTHR10969">
    <property type="entry name" value="MICROTUBULE-ASSOCIATED PROTEINS 1A/1B LIGHT CHAIN 3-RELATED"/>
    <property type="match status" value="1"/>
</dbReference>
<dbReference type="AlphaFoldDB" id="A0A8J6DHV9"/>
<organism evidence="8 9">
    <name type="scientific">Galemys pyrenaicus</name>
    <name type="common">Iberian desman</name>
    <name type="synonym">Pyrenean desman</name>
    <dbReference type="NCBI Taxonomy" id="202257"/>
    <lineage>
        <taxon>Eukaryota</taxon>
        <taxon>Metazoa</taxon>
        <taxon>Chordata</taxon>
        <taxon>Craniata</taxon>
        <taxon>Vertebrata</taxon>
        <taxon>Euteleostomi</taxon>
        <taxon>Mammalia</taxon>
        <taxon>Eutheria</taxon>
        <taxon>Laurasiatheria</taxon>
        <taxon>Eulipotyphla</taxon>
        <taxon>Talpidae</taxon>
        <taxon>Galemys</taxon>
    </lineage>
</organism>
<comment type="similarity">
    <text evidence="2 6">Belongs to the ATG8 family.</text>
</comment>
<evidence type="ECO:0000256" key="3">
    <source>
        <dbReference type="ARBA" id="ARBA00023136"/>
    </source>
</evidence>
<dbReference type="Proteomes" id="UP000700334">
    <property type="component" value="Unassembled WGS sequence"/>
</dbReference>
<keyword evidence="3" id="KW-0472">Membrane</keyword>
<keyword evidence="4 5" id="KW-0449">Lipoprotein</keyword>
<comment type="subcellular location">
    <subcellularLocation>
        <location evidence="1">Membrane</location>
    </subcellularLocation>
</comment>